<protein>
    <recommendedName>
        <fullName evidence="18">Interleukin-17 receptor E</fullName>
    </recommendedName>
</protein>
<reference evidence="16" key="2">
    <citation type="submission" date="2025-09" db="UniProtKB">
        <authorList>
            <consortium name="Ensembl"/>
        </authorList>
    </citation>
    <scope>IDENTIFICATION</scope>
</reference>
<feature type="domain" description="SEFIR" evidence="14">
    <location>
        <begin position="482"/>
        <end position="591"/>
    </location>
</feature>
<evidence type="ECO:0000259" key="14">
    <source>
        <dbReference type="Pfam" id="PF08357"/>
    </source>
</evidence>
<dbReference type="OMA" id="CVEVYYT"/>
<dbReference type="GO" id="GO:0005886">
    <property type="term" value="C:plasma membrane"/>
    <property type="evidence" value="ECO:0007669"/>
    <property type="project" value="UniProtKB-SubCell"/>
</dbReference>
<evidence type="ECO:0000256" key="7">
    <source>
        <dbReference type="ARBA" id="ARBA00023136"/>
    </source>
</evidence>
<feature type="chain" id="PRO_5035794575" description="Interleukin-17 receptor E" evidence="13">
    <location>
        <begin position="20"/>
        <end position="820"/>
    </location>
</feature>
<evidence type="ECO:0000256" key="11">
    <source>
        <dbReference type="SAM" id="MobiDB-lite"/>
    </source>
</evidence>
<evidence type="ECO:0000256" key="6">
    <source>
        <dbReference type="ARBA" id="ARBA00022989"/>
    </source>
</evidence>
<feature type="region of interest" description="Disordered" evidence="11">
    <location>
        <begin position="90"/>
        <end position="111"/>
    </location>
</feature>
<gene>
    <name evidence="16" type="primary">LOC127377363</name>
</gene>
<evidence type="ECO:0000256" key="3">
    <source>
        <dbReference type="ARBA" id="ARBA00022475"/>
    </source>
</evidence>
<evidence type="ECO:0000256" key="1">
    <source>
        <dbReference type="ARBA" id="ARBA00004162"/>
    </source>
</evidence>
<dbReference type="Gene3D" id="3.40.50.11530">
    <property type="match status" value="1"/>
</dbReference>
<dbReference type="OrthoDB" id="9894203at2759"/>
<feature type="transmembrane region" description="Helical" evidence="12">
    <location>
        <begin position="445"/>
        <end position="465"/>
    </location>
</feature>
<dbReference type="Pfam" id="PF15037">
    <property type="entry name" value="IL17_R_N"/>
    <property type="match status" value="1"/>
</dbReference>
<dbReference type="GO" id="GO:0030368">
    <property type="term" value="F:interleukin-17 receptor activity"/>
    <property type="evidence" value="ECO:0007669"/>
    <property type="project" value="InterPro"/>
</dbReference>
<sequence length="820" mass="91659">MYKRCFNIAVAFIAAAVFPLQLECNQKCLVGNLTDYAEGGCPVKLTSVLSMESGGIYSEHVTVWMRADDFCKTTKIEILSPFKETIKPRTKRKNKNNCAPNPNCRDNDRKHSETQVKGDCQGPQCSPWEQVCDFGKTFAKQVVSVSYITTSTSCNVSYTIPDPIPNFELSVNQLSKSITVTVEPGDKVYTMWCYQKSNMGCIVGPLSPQITIDPAQSQSAVLNIPYLLPCVCVQVYYTHRDARRHIKCPFQNQSLTDFRDIWLSSKIILHESSFKWISKCPASNHMIAASLCWKQHEHLCIPVLNSTLEKEGGPEVIYNAYAVDKHPQMCVQFSLQGSHNISCPFQADMSSWEVHIGPGRQSVLLYLTSSAPAKFSAQLCVLHETGCTPMEQVHSVTMDGNTTEARINVPLLFLAEKPCVQVWQSDPSLRGRRILCPDYTHNRCGIYAVAALIFVVIATLLGIFIHRLTKSGAAGWLYIQKPVLLVCSSEQSPHVSAVCALASILQGELSATVHMALCALSWQSQAGTGTGVADLGPIPWLYGRWEAVRKAQGKVLIIWSPEARKTYEKWREEREHMDKNERKEEHFSKANVKYDKISVVEEDSKPNGRKLGRSNKEKAAGKKDCVKLCDDKDWYLQREPSAVIAPVFTAALTCLTGALQESKDQGVALVYFQGLCHSRDIPKALRGVPRYCLPQDFRGLIQELGGMTRHTQTGKFSWHCWPRLLSKVMSIWLAQQLAQRLQTLLPQTQGMTTQGQCVTSSLKMMSDKTQSRLKFPLAANSARPGTVQEHEPLQGSPWRAEEFQCQVSHVCWGQTDFCSA</sequence>
<name>A0A8C4EIJ7_DICLA</name>
<dbReference type="PANTHER" id="PTHR15583">
    <property type="entry name" value="INTERLEUKIN-17 RECEPTOR"/>
    <property type="match status" value="1"/>
</dbReference>
<keyword evidence="5 13" id="KW-0732">Signal</keyword>
<dbReference type="GO" id="GO:0006954">
    <property type="term" value="P:inflammatory response"/>
    <property type="evidence" value="ECO:0007669"/>
    <property type="project" value="UniProtKB-KW"/>
</dbReference>
<dbReference type="Ensembl" id="ENSDLAT00005021171.2">
    <property type="protein sequence ID" value="ENSDLAP00005019708.2"/>
    <property type="gene ID" value="ENSDLAG00005009246.2"/>
</dbReference>
<evidence type="ECO:0000256" key="2">
    <source>
        <dbReference type="ARBA" id="ARBA00004479"/>
    </source>
</evidence>
<dbReference type="InterPro" id="IPR013568">
    <property type="entry name" value="SEFIR_dom"/>
</dbReference>
<dbReference type="InterPro" id="IPR027841">
    <property type="entry name" value="IL-17_rcpt_C/E_N"/>
</dbReference>
<dbReference type="GeneID" id="127377363"/>
<keyword evidence="3" id="KW-1003">Cell membrane</keyword>
<keyword evidence="6 12" id="KW-1133">Transmembrane helix</keyword>
<evidence type="ECO:0000256" key="5">
    <source>
        <dbReference type="ARBA" id="ARBA00022729"/>
    </source>
</evidence>
<accession>A0A8C4EIJ7</accession>
<evidence type="ECO:0000313" key="16">
    <source>
        <dbReference type="Ensembl" id="ENSDLAP00005019708.2"/>
    </source>
</evidence>
<reference evidence="16" key="1">
    <citation type="submission" date="2025-08" db="UniProtKB">
        <authorList>
            <consortium name="Ensembl"/>
        </authorList>
    </citation>
    <scope>IDENTIFICATION</scope>
</reference>
<evidence type="ECO:0000256" key="4">
    <source>
        <dbReference type="ARBA" id="ARBA00022692"/>
    </source>
</evidence>
<keyword evidence="9" id="KW-0325">Glycoprotein</keyword>
<keyword evidence="17" id="KW-1185">Reference proteome</keyword>
<dbReference type="Pfam" id="PF08357">
    <property type="entry name" value="SEFIR"/>
    <property type="match status" value="2"/>
</dbReference>
<dbReference type="RefSeq" id="XP_051281125.1">
    <property type="nucleotide sequence ID" value="XM_051425165.1"/>
</dbReference>
<evidence type="ECO:0000256" key="10">
    <source>
        <dbReference type="ARBA" id="ARBA00023198"/>
    </source>
</evidence>
<keyword evidence="7 12" id="KW-0472">Membrane</keyword>
<dbReference type="PANTHER" id="PTHR15583:SF21">
    <property type="entry name" value="INTERLEUKIN-17 RECEPTOR E-LIKE"/>
    <property type="match status" value="1"/>
</dbReference>
<dbReference type="Proteomes" id="UP000694389">
    <property type="component" value="Unassembled WGS sequence"/>
</dbReference>
<keyword evidence="10" id="KW-0395">Inflammatory response</keyword>
<dbReference type="InterPro" id="IPR039465">
    <property type="entry name" value="IL-17_rcpt-like"/>
</dbReference>
<evidence type="ECO:0000256" key="9">
    <source>
        <dbReference type="ARBA" id="ARBA00023180"/>
    </source>
</evidence>
<comment type="subcellular location">
    <subcellularLocation>
        <location evidence="1">Cell membrane</location>
        <topology evidence="1">Single-pass membrane protein</topology>
    </subcellularLocation>
    <subcellularLocation>
        <location evidence="2">Membrane</location>
        <topology evidence="2">Single-pass type I membrane protein</topology>
    </subcellularLocation>
</comment>
<dbReference type="AlphaFoldDB" id="A0A8C4EIJ7"/>
<keyword evidence="8" id="KW-0675">Receptor</keyword>
<keyword evidence="4 12" id="KW-0812">Transmembrane</keyword>
<evidence type="ECO:0000313" key="17">
    <source>
        <dbReference type="Proteomes" id="UP000694389"/>
    </source>
</evidence>
<dbReference type="GeneTree" id="ENSGT00940000161421"/>
<evidence type="ECO:0000256" key="8">
    <source>
        <dbReference type="ARBA" id="ARBA00023170"/>
    </source>
</evidence>
<evidence type="ECO:0000259" key="15">
    <source>
        <dbReference type="Pfam" id="PF15037"/>
    </source>
</evidence>
<organism evidence="16 17">
    <name type="scientific">Dicentrarchus labrax</name>
    <name type="common">European seabass</name>
    <name type="synonym">Morone labrax</name>
    <dbReference type="NCBI Taxonomy" id="13489"/>
    <lineage>
        <taxon>Eukaryota</taxon>
        <taxon>Metazoa</taxon>
        <taxon>Chordata</taxon>
        <taxon>Craniata</taxon>
        <taxon>Vertebrata</taxon>
        <taxon>Euteleostomi</taxon>
        <taxon>Actinopterygii</taxon>
        <taxon>Neopterygii</taxon>
        <taxon>Teleostei</taxon>
        <taxon>Neoteleostei</taxon>
        <taxon>Acanthomorphata</taxon>
        <taxon>Eupercaria</taxon>
        <taxon>Moronidae</taxon>
        <taxon>Dicentrarchus</taxon>
    </lineage>
</organism>
<evidence type="ECO:0000256" key="13">
    <source>
        <dbReference type="SAM" id="SignalP"/>
    </source>
</evidence>
<evidence type="ECO:0000256" key="12">
    <source>
        <dbReference type="SAM" id="Phobius"/>
    </source>
</evidence>
<feature type="signal peptide" evidence="13">
    <location>
        <begin position="1"/>
        <end position="19"/>
    </location>
</feature>
<feature type="domain" description="SEFIR" evidence="14">
    <location>
        <begin position="645"/>
        <end position="704"/>
    </location>
</feature>
<feature type="domain" description="Interleukin-17 receptor C/E N-terminal" evidence="15">
    <location>
        <begin position="215"/>
        <end position="426"/>
    </location>
</feature>
<evidence type="ECO:0008006" key="18">
    <source>
        <dbReference type="Google" id="ProtNLM"/>
    </source>
</evidence>
<proteinExistence type="predicted"/>